<gene>
    <name evidence="2" type="ORF">BcabD6B2_36080</name>
</gene>
<comment type="caution">
    <text evidence="2">The sequence shown here is derived from an EMBL/GenBank/DDBJ whole genome shotgun (WGS) entry which is preliminary data.</text>
</comment>
<protein>
    <submittedName>
        <fullName evidence="2">Cytochrome P450 2U1</fullName>
    </submittedName>
</protein>
<feature type="chain" id="PRO_5044022559" evidence="1">
    <location>
        <begin position="22"/>
        <end position="236"/>
    </location>
</feature>
<organism evidence="2 3">
    <name type="scientific">Babesia caballi</name>
    <dbReference type="NCBI Taxonomy" id="5871"/>
    <lineage>
        <taxon>Eukaryota</taxon>
        <taxon>Sar</taxon>
        <taxon>Alveolata</taxon>
        <taxon>Apicomplexa</taxon>
        <taxon>Aconoidasida</taxon>
        <taxon>Piroplasmida</taxon>
        <taxon>Babesiidae</taxon>
        <taxon>Babesia</taxon>
    </lineage>
</organism>
<feature type="signal peptide" evidence="1">
    <location>
        <begin position="1"/>
        <end position="21"/>
    </location>
</feature>
<dbReference type="GeneID" id="94195654"/>
<proteinExistence type="predicted"/>
<reference evidence="2 3" key="1">
    <citation type="submission" date="2021-06" db="EMBL/GenBank/DDBJ databases">
        <title>Genome sequence of Babesia caballi.</title>
        <authorList>
            <person name="Yamagishi J."/>
            <person name="Kidaka T."/>
            <person name="Ochi A."/>
        </authorList>
    </citation>
    <scope>NUCLEOTIDE SEQUENCE [LARGE SCALE GENOMIC DNA]</scope>
    <source>
        <strain evidence="2">USDA-D6B2</strain>
    </source>
</reference>
<keyword evidence="3" id="KW-1185">Reference proteome</keyword>
<evidence type="ECO:0000313" key="2">
    <source>
        <dbReference type="EMBL" id="GIX64173.1"/>
    </source>
</evidence>
<accession>A0AAV4LWN6</accession>
<sequence>MIAFNLIVLVLCQLFAGNVVAAAKPQKALTMKDEFIKFHQALEGPDGAKAISLAEAKFNSVGLIDLAPKVREALSKMQDELLSHGKDVFKNFEDILAKARCDMSAEERLLLLMGLVYSILEKSATMRGYVDYFAKNPGLEFKTEYMLQLDVVSSLEELKDGLQFADVTAFVKETFGRHAPIRHLRNYFDKYTEALVESGLHIKNALSASGKPKNRSSTTFNSVATLILCTVAFSAI</sequence>
<evidence type="ECO:0000313" key="3">
    <source>
        <dbReference type="Proteomes" id="UP001497744"/>
    </source>
</evidence>
<name>A0AAV4LWN6_BABCB</name>
<dbReference type="RefSeq" id="XP_067716242.1">
    <property type="nucleotide sequence ID" value="XM_067860141.1"/>
</dbReference>
<evidence type="ECO:0000256" key="1">
    <source>
        <dbReference type="SAM" id="SignalP"/>
    </source>
</evidence>
<dbReference type="EMBL" id="BPLF01000003">
    <property type="protein sequence ID" value="GIX64173.1"/>
    <property type="molecule type" value="Genomic_DNA"/>
</dbReference>
<dbReference type="AlphaFoldDB" id="A0AAV4LWN6"/>
<dbReference type="Proteomes" id="UP001497744">
    <property type="component" value="Unassembled WGS sequence"/>
</dbReference>
<keyword evidence="1" id="KW-0732">Signal</keyword>